<keyword evidence="3" id="KW-1003">Cell membrane</keyword>
<dbReference type="PIRSF" id="PIRSF016502">
    <property type="entry name" value="Urea_transporter"/>
    <property type="match status" value="1"/>
</dbReference>
<dbReference type="Proteomes" id="UP001200247">
    <property type="component" value="Unassembled WGS sequence"/>
</dbReference>
<accession>A0A248LGT5</accession>
<feature type="transmembrane region" description="Helical" evidence="8">
    <location>
        <begin position="125"/>
        <end position="150"/>
    </location>
</feature>
<feature type="transmembrane region" description="Helical" evidence="8">
    <location>
        <begin position="213"/>
        <end position="231"/>
    </location>
</feature>
<evidence type="ECO:0000313" key="10">
    <source>
        <dbReference type="EMBL" id="MCG9026915.1"/>
    </source>
</evidence>
<feature type="transmembrane region" description="Helical" evidence="8">
    <location>
        <begin position="237"/>
        <end position="259"/>
    </location>
</feature>
<reference evidence="9" key="3">
    <citation type="submission" date="2017-06" db="EMBL/GenBank/DDBJ databases">
        <authorList>
            <person name="Kim H.J."/>
            <person name="Triplett B.A."/>
        </authorList>
    </citation>
    <scope>NUCLEOTIDE SEQUENCE</scope>
    <source>
        <strain evidence="9">HLGZ1</strain>
    </source>
</reference>
<evidence type="ECO:0000256" key="4">
    <source>
        <dbReference type="ARBA" id="ARBA00022692"/>
    </source>
</evidence>
<dbReference type="OrthoDB" id="279428at2"/>
<dbReference type="Proteomes" id="UP000197424">
    <property type="component" value="Chromosome"/>
</dbReference>
<evidence type="ECO:0000256" key="5">
    <source>
        <dbReference type="ARBA" id="ARBA00022989"/>
    </source>
</evidence>
<dbReference type="InterPro" id="IPR029020">
    <property type="entry name" value="Ammonium/urea_transptr"/>
</dbReference>
<proteinExistence type="inferred from homology"/>
<evidence type="ECO:0000313" key="12">
    <source>
        <dbReference type="Proteomes" id="UP001200247"/>
    </source>
</evidence>
<dbReference type="NCBIfam" id="TIGR03441">
    <property type="entry name" value="urea_trans_yut"/>
    <property type="match status" value="1"/>
</dbReference>
<feature type="transmembrane region" description="Helical" evidence="8">
    <location>
        <begin position="48"/>
        <end position="67"/>
    </location>
</feature>
<dbReference type="GO" id="GO:0015204">
    <property type="term" value="F:urea transmembrane transporter activity"/>
    <property type="evidence" value="ECO:0007669"/>
    <property type="project" value="InterPro"/>
</dbReference>
<dbReference type="GO" id="GO:0005886">
    <property type="term" value="C:plasma membrane"/>
    <property type="evidence" value="ECO:0007669"/>
    <property type="project" value="UniProtKB-SubCell"/>
</dbReference>
<reference evidence="10 12" key="4">
    <citation type="submission" date="2021-10" db="EMBL/GenBank/DDBJ databases">
        <title>Whole-genome sequencing analysis of Laribacter hongkongensis: virulence gene profiles, carbohydrate-active enzyme prediction, and antimicrobial resistance characterization.</title>
        <authorList>
            <person name="Yuan P."/>
            <person name="Zhan Y."/>
            <person name="Chen D."/>
        </authorList>
    </citation>
    <scope>NUCLEOTIDE SEQUENCE [LARGE SCALE GENOMIC DNA]</scope>
    <source>
        <strain evidence="10 12">W67</strain>
    </source>
</reference>
<dbReference type="PANTHER" id="PTHR10464">
    <property type="entry name" value="UREA TRANSPORTER"/>
    <property type="match status" value="1"/>
</dbReference>
<evidence type="ECO:0000256" key="7">
    <source>
        <dbReference type="PIRSR" id="PIRSR016502-1"/>
    </source>
</evidence>
<comment type="similarity">
    <text evidence="2">Belongs to the urea transporter family.</text>
</comment>
<protein>
    <submittedName>
        <fullName evidence="9">Urea transporter</fullName>
    </submittedName>
</protein>
<gene>
    <name evidence="10" type="primary">yut</name>
    <name evidence="10" type="ORF">LH440_13590</name>
    <name evidence="9" type="ORF">LHGZ1_1157</name>
</gene>
<evidence type="ECO:0000313" key="11">
    <source>
        <dbReference type="Proteomes" id="UP000197424"/>
    </source>
</evidence>
<reference evidence="9" key="1">
    <citation type="journal article" date="2017" name="J. Antimicrob. Chemother.">
        <title>Emergence and genomic analysis of MDR Laribacter hongkongensis strain HLGZ1 from Guangzhou, China.</title>
        <authorList>
            <person name="Wu H.K."/>
            <person name="Chen J.H."/>
            <person name="Yang L."/>
            <person name="Li A.R."/>
            <person name="Su D.H."/>
            <person name="Lin Y.P."/>
            <person name="Chen D.Q."/>
        </authorList>
    </citation>
    <scope>NUCLEOTIDE SEQUENCE</scope>
    <source>
        <strain evidence="9">HLGZ1</strain>
    </source>
</reference>
<dbReference type="InterPro" id="IPR004937">
    <property type="entry name" value="Urea_transporter"/>
</dbReference>
<keyword evidence="4 8" id="KW-0812">Transmembrane</keyword>
<reference evidence="11" key="2">
    <citation type="submission" date="2017-06" db="EMBL/GenBank/DDBJ databases">
        <title>Whole genome sequence of Laribacter hongkongensis LHGZ1.</title>
        <authorList>
            <person name="Chen D."/>
            <person name="Wu H."/>
            <person name="Chen J."/>
        </authorList>
    </citation>
    <scope>NUCLEOTIDE SEQUENCE [LARGE SCALE GENOMIC DNA]</scope>
    <source>
        <strain evidence="11">LHGZ1</strain>
    </source>
</reference>
<dbReference type="RefSeq" id="WP_088860441.1">
    <property type="nucleotide sequence ID" value="NZ_CP022115.1"/>
</dbReference>
<evidence type="ECO:0000256" key="8">
    <source>
        <dbReference type="SAM" id="Phobius"/>
    </source>
</evidence>
<dbReference type="EMBL" id="CP022115">
    <property type="protein sequence ID" value="ASJ23988.1"/>
    <property type="molecule type" value="Genomic_DNA"/>
</dbReference>
<dbReference type="AlphaFoldDB" id="A0A248LGT5"/>
<sequence length="330" mass="34943">MSTANPPSQFLRSYLRGAGQVFFMENAITGLFFLAAIFWAGYVEGQPSTAWGGAVGLLVATLTALMIDSDDTAIGQGLFGFNGVLVGVAVPTFLADHPLMWLYLVIGAAASTVVLEAFNNVVTKLWGVAASTGPFVLTTWILMLAAYSFSTVPIAGMGPPRLPVPNLDQAPLVLGGMDILLVLLKNISQVFLLDNPVSGILIVIGIFFEDWKAGIAAILGSIVALVFAWLFGASHHAIVNGLYGFSPVLTAIACGVIFLKPGWKTAFFALLATIFTVIIQGALDTLLAPVGIPTFTAPYVLAMWLFTLPKKELAPHPHAPRPDTKLNADS</sequence>
<dbReference type="Pfam" id="PF03253">
    <property type="entry name" value="UT"/>
    <property type="match status" value="1"/>
</dbReference>
<feature type="site" description="Important for channel permeability" evidence="7">
    <location>
        <position position="296"/>
    </location>
</feature>
<name>A0A248LGT5_9NEIS</name>
<dbReference type="EMBL" id="JAJAXM010000031">
    <property type="protein sequence ID" value="MCG9026915.1"/>
    <property type="molecule type" value="Genomic_DNA"/>
</dbReference>
<evidence type="ECO:0000313" key="9">
    <source>
        <dbReference type="EMBL" id="ASJ23988.1"/>
    </source>
</evidence>
<organism evidence="9 11">
    <name type="scientific">Laribacter hongkongensis</name>
    <dbReference type="NCBI Taxonomy" id="168471"/>
    <lineage>
        <taxon>Bacteria</taxon>
        <taxon>Pseudomonadati</taxon>
        <taxon>Pseudomonadota</taxon>
        <taxon>Betaproteobacteria</taxon>
        <taxon>Neisseriales</taxon>
        <taxon>Aquaspirillaceae</taxon>
        <taxon>Laribacter</taxon>
    </lineage>
</organism>
<comment type="subcellular location">
    <subcellularLocation>
        <location evidence="1">Cell membrane</location>
        <topology evidence="1">Multi-pass membrane protein</topology>
    </subcellularLocation>
</comment>
<feature type="transmembrane region" description="Helical" evidence="8">
    <location>
        <begin position="74"/>
        <end position="94"/>
    </location>
</feature>
<evidence type="ECO:0000256" key="3">
    <source>
        <dbReference type="ARBA" id="ARBA00022475"/>
    </source>
</evidence>
<feature type="transmembrane region" description="Helical" evidence="8">
    <location>
        <begin position="100"/>
        <end position="118"/>
    </location>
</feature>
<evidence type="ECO:0000256" key="1">
    <source>
        <dbReference type="ARBA" id="ARBA00004651"/>
    </source>
</evidence>
<dbReference type="Gene3D" id="1.10.3430.10">
    <property type="entry name" value="Ammonium transporter AmtB like domains"/>
    <property type="match status" value="1"/>
</dbReference>
<dbReference type="PANTHER" id="PTHR10464:SF4">
    <property type="entry name" value="UREA TRANSPORTER"/>
    <property type="match status" value="1"/>
</dbReference>
<dbReference type="InterPro" id="IPR017807">
    <property type="entry name" value="Urea_transporter_bac"/>
</dbReference>
<feature type="transmembrane region" description="Helical" evidence="8">
    <location>
        <begin position="21"/>
        <end position="42"/>
    </location>
</feature>
<evidence type="ECO:0000256" key="6">
    <source>
        <dbReference type="ARBA" id="ARBA00023136"/>
    </source>
</evidence>
<keyword evidence="6 8" id="KW-0472">Membrane</keyword>
<feature type="transmembrane region" description="Helical" evidence="8">
    <location>
        <begin position="266"/>
        <end position="283"/>
    </location>
</feature>
<feature type="transmembrane region" description="Helical" evidence="8">
    <location>
        <begin position="289"/>
        <end position="308"/>
    </location>
</feature>
<keyword evidence="5 8" id="KW-1133">Transmembrane helix</keyword>
<evidence type="ECO:0000256" key="2">
    <source>
        <dbReference type="ARBA" id="ARBA00005914"/>
    </source>
</evidence>